<accession>A0A645EBC0</accession>
<gene>
    <name evidence="1" type="ORF">SDC9_146468</name>
</gene>
<organism evidence="1">
    <name type="scientific">bioreactor metagenome</name>
    <dbReference type="NCBI Taxonomy" id="1076179"/>
    <lineage>
        <taxon>unclassified sequences</taxon>
        <taxon>metagenomes</taxon>
        <taxon>ecological metagenomes</taxon>
    </lineage>
</organism>
<name>A0A645EBC0_9ZZZZ</name>
<dbReference type="AntiFam" id="ANF00122">
    <property type="entry name" value="Shadow ORF (opposite clpB)"/>
</dbReference>
<dbReference type="EMBL" id="VSSQ01045378">
    <property type="protein sequence ID" value="MPM99277.1"/>
    <property type="molecule type" value="Genomic_DNA"/>
</dbReference>
<sequence>MNNITSPDFDISSITALSLSSNSPLYFEPATIEDRSKVTTLLSLNNSGILPDAIFCASPSAIAVLPTPGSPIKQGLFLILLQSISRTLWVSFSRPITGSNFPSLARAVKSLPYFSSVGVLALLDFSLEAG</sequence>
<proteinExistence type="predicted"/>
<comment type="caution">
    <text evidence="1">The sequence shown here is derived from an EMBL/GenBank/DDBJ whole genome shotgun (WGS) entry which is preliminary data.</text>
</comment>
<reference evidence="1" key="1">
    <citation type="submission" date="2019-08" db="EMBL/GenBank/DDBJ databases">
        <authorList>
            <person name="Kucharzyk K."/>
            <person name="Murdoch R.W."/>
            <person name="Higgins S."/>
            <person name="Loffler F."/>
        </authorList>
    </citation>
    <scope>NUCLEOTIDE SEQUENCE</scope>
</reference>
<evidence type="ECO:0000313" key="1">
    <source>
        <dbReference type="EMBL" id="MPM99277.1"/>
    </source>
</evidence>
<protein>
    <submittedName>
        <fullName evidence="1">Uncharacterized protein</fullName>
    </submittedName>
</protein>
<dbReference type="AlphaFoldDB" id="A0A645EBC0"/>